<protein>
    <recommendedName>
        <fullName evidence="3">Carboxypeptidase-like regulatory domain-containing protein</fullName>
    </recommendedName>
</protein>
<dbReference type="InterPro" id="IPR008969">
    <property type="entry name" value="CarboxyPept-like_regulatory"/>
</dbReference>
<evidence type="ECO:0008006" key="3">
    <source>
        <dbReference type="Google" id="ProtNLM"/>
    </source>
</evidence>
<reference evidence="1 2" key="1">
    <citation type="submission" date="2019-03" db="EMBL/GenBank/DDBJ databases">
        <title>Dyadobacter AR-3-6 sp. nov., isolated from arctic soil.</title>
        <authorList>
            <person name="Chaudhary D.K."/>
        </authorList>
    </citation>
    <scope>NUCLEOTIDE SEQUENCE [LARGE SCALE GENOMIC DNA]</scope>
    <source>
        <strain evidence="1 2">AR-3-6</strain>
    </source>
</reference>
<gene>
    <name evidence="1" type="ORF">E0F88_15100</name>
</gene>
<dbReference type="NCBIfam" id="NF047436">
    <property type="entry name" value="LA_2272_repeat"/>
    <property type="match status" value="1"/>
</dbReference>
<dbReference type="Proteomes" id="UP000294850">
    <property type="component" value="Unassembled WGS sequence"/>
</dbReference>
<proteinExistence type="predicted"/>
<comment type="caution">
    <text evidence="1">The sequence shown here is derived from an EMBL/GenBank/DDBJ whole genome shotgun (WGS) entry which is preliminary data.</text>
</comment>
<keyword evidence="2" id="KW-1185">Reference proteome</keyword>
<dbReference type="AlphaFoldDB" id="A0A4R5DL00"/>
<dbReference type="Pfam" id="PF13715">
    <property type="entry name" value="CarbopepD_reg_2"/>
    <property type="match status" value="1"/>
</dbReference>
<evidence type="ECO:0000313" key="2">
    <source>
        <dbReference type="Proteomes" id="UP000294850"/>
    </source>
</evidence>
<sequence length="591" mass="63877">MVGALPLCFAQKLLNQKISITANRQPVSEVLQTISQKGGFYFSYNSTEVPGDSLVTFFAKDQSVKNVLNLLLKGNFQYKETDEYIILQRAAEEKFIYITGRIFDSETGNAVDYASVYSKVYLLSSLTEDDGSFRLKLKERVFPFTLNISKVGYADTSVLIQSERNIDLRINIHPQAIDLDEVLVYNAAGDHTWLARLFVNSRLRAQSKNIGRFFVSLPYQASLTPGLGTHGRMSSQVTNKVSVNLMGGYTAGVNGLELAGWFNISKKNVRYVQLAGVFNVVSGHVEGLQMAGVHNHVLDSLVGVQASGFGNIIAKNLKGIQISGFFNKTSGGFHGVQLAGAANLTGQDSRGLQASAIINRAGGNYNGTQLGGAVNIVKKDISGVQIAGLGNVGRREVSGLQLGSVNYAKNLKGIQIGIVNIADSSSGYSIGIFNFIKNGTGSVSVFTNDIVPFNIAWKTGSHKFYSILMAGSGIGHQEKAYTFGLGFGKEFRLGRALGLVTEISSQNLYLGSWENAPVINRLQTALNLSLSKRLSLSAGPSFSLLHNKQVEAKAGFKQFPPSSYAIFSTGKTTSSWLGWQVGISWNYGSSL</sequence>
<organism evidence="1 2">
    <name type="scientific">Dyadobacter psychrotolerans</name>
    <dbReference type="NCBI Taxonomy" id="2541721"/>
    <lineage>
        <taxon>Bacteria</taxon>
        <taxon>Pseudomonadati</taxon>
        <taxon>Bacteroidota</taxon>
        <taxon>Cytophagia</taxon>
        <taxon>Cytophagales</taxon>
        <taxon>Spirosomataceae</taxon>
        <taxon>Dyadobacter</taxon>
    </lineage>
</organism>
<accession>A0A4R5DL00</accession>
<dbReference type="EMBL" id="SMFL01000005">
    <property type="protein sequence ID" value="TDE14882.1"/>
    <property type="molecule type" value="Genomic_DNA"/>
</dbReference>
<dbReference type="OrthoDB" id="5505971at2"/>
<dbReference type="InterPro" id="IPR058093">
    <property type="entry name" value="LA_2272-like"/>
</dbReference>
<name>A0A4R5DL00_9BACT</name>
<dbReference type="SUPFAM" id="SSF49464">
    <property type="entry name" value="Carboxypeptidase regulatory domain-like"/>
    <property type="match status" value="1"/>
</dbReference>
<evidence type="ECO:0000313" key="1">
    <source>
        <dbReference type="EMBL" id="TDE14882.1"/>
    </source>
</evidence>